<name>A0ABV6SE06_9SPHN</name>
<feature type="domain" description="Glycosyl-hydrolase 97 N-terminal" evidence="3">
    <location>
        <begin position="39"/>
        <end position="287"/>
    </location>
</feature>
<dbReference type="Pfam" id="PF10566">
    <property type="entry name" value="Glyco_hydro_97"/>
    <property type="match status" value="1"/>
</dbReference>
<accession>A0ABV6SE06</accession>
<dbReference type="EC" id="3.2.1.-" evidence="5"/>
<dbReference type="Gene3D" id="3.20.20.70">
    <property type="entry name" value="Aldolase class I"/>
    <property type="match status" value="1"/>
</dbReference>
<feature type="domain" description="Glycosyl-hydrolase 97 C-terminal oligomerisation" evidence="4">
    <location>
        <begin position="588"/>
        <end position="689"/>
    </location>
</feature>
<proteinExistence type="predicted"/>
<sequence>MKPFRLLAPARFLGAGILAAALAPLAVHAQEAKPSVTAASPDGSIVLTVSTDNDSRPTWSLSRKGQLLIAPSKLGFVLTDGVNMVRGFAISGSETGAQDDTWQQPWGERTDVRDHYNEVTVHFRQSAAQGSRLMDVHFRLFDNGIGFRYELPAQPAMKTMKIADETTEFDIVPKGTAWWIPGGEWNRYEQVYQKTAIDAVSTAHTPITMKLEDGTHLSFHEAALVDYAGYWFKRADGQTFRTTLSPSSRGARVVRDLPFNTPWRTIRIADNVAGLVENDLELNLNEPNALGDVSWVRPMRYIGIWWGMIRGDWTWATGPRHGATTARAKQYIDYAARHNFGGVLIEGWNKGWDGDWFGHGDFSFTEATPDFDIKAVTDYARKKGVVLIGHHETGGNIAIYEKQMDAGFALYEKLGVTAVKTGYVADGGGIIAGTWHFGEKPGETHMEWHDGQRQVNHHLDVVKLAAQHHISIDAHEPVKDTGLRRTYPNWVSREGARGMEYNAWGAFANGPDHEPTLVYTRMLAGPMDFTPGVLSLEGAKHDPLASTLAKQLGLYLAIYSPIQMAADFVENLDKYPREMEFISHVPTDWAESHLIAGEVGDYAIFARKDRGSPEWFVGGVNDATARSVTLSFDFLEPGKTYKATIWKDGEGATYLTEARHRIAYETRSVKKGDTYTLWLAPGGGAAMRLVPGK</sequence>
<feature type="domain" description="Glycosyl-hydrolase 97 catalytic" evidence="2">
    <location>
        <begin position="305"/>
        <end position="496"/>
    </location>
</feature>
<reference evidence="5 6" key="1">
    <citation type="submission" date="2024-09" db="EMBL/GenBank/DDBJ databases">
        <authorList>
            <person name="Sun Q."/>
            <person name="Mori K."/>
        </authorList>
    </citation>
    <scope>NUCLEOTIDE SEQUENCE [LARGE SCALE GENOMIC DNA]</scope>
    <source>
        <strain evidence="5 6">CICC 11035S</strain>
    </source>
</reference>
<dbReference type="RefSeq" id="WP_267220921.1">
    <property type="nucleotide sequence ID" value="NZ_JAPCWC010000008.1"/>
</dbReference>
<dbReference type="PANTHER" id="PTHR35803:SF1">
    <property type="entry name" value="GLUCAN 1,4-ALPHA-GLUCOSIDASE SUSB"/>
    <property type="match status" value="1"/>
</dbReference>
<dbReference type="InterPro" id="IPR019563">
    <property type="entry name" value="GH97_catalytic"/>
</dbReference>
<dbReference type="InterPro" id="IPR013785">
    <property type="entry name" value="Aldolase_TIM"/>
</dbReference>
<organism evidence="5 6">
    <name type="scientific">Novosphingobium clariflavum</name>
    <dbReference type="NCBI Taxonomy" id="2029884"/>
    <lineage>
        <taxon>Bacteria</taxon>
        <taxon>Pseudomonadati</taxon>
        <taxon>Pseudomonadota</taxon>
        <taxon>Alphaproteobacteria</taxon>
        <taxon>Sphingomonadales</taxon>
        <taxon>Sphingomonadaceae</taxon>
        <taxon>Novosphingobium</taxon>
    </lineage>
</organism>
<evidence type="ECO:0000313" key="5">
    <source>
        <dbReference type="EMBL" id="MFC0687502.1"/>
    </source>
</evidence>
<dbReference type="PANTHER" id="PTHR35803">
    <property type="entry name" value="GLUCAN 1,4-ALPHA-GLUCOSIDASE SUSB-RELATED"/>
    <property type="match status" value="1"/>
</dbReference>
<keyword evidence="5" id="KW-0378">Hydrolase</keyword>
<gene>
    <name evidence="5" type="ORF">ACFFF8_23210</name>
</gene>
<evidence type="ECO:0000259" key="2">
    <source>
        <dbReference type="Pfam" id="PF10566"/>
    </source>
</evidence>
<keyword evidence="5" id="KW-0326">Glycosidase</keyword>
<dbReference type="Proteomes" id="UP001589858">
    <property type="component" value="Unassembled WGS sequence"/>
</dbReference>
<keyword evidence="1" id="KW-0732">Signal</keyword>
<keyword evidence="6" id="KW-1185">Reference proteome</keyword>
<dbReference type="InterPro" id="IPR052720">
    <property type="entry name" value="Glycosyl_hydrolase_97"/>
</dbReference>
<dbReference type="EMBL" id="JBHLTM010000086">
    <property type="protein sequence ID" value="MFC0687502.1"/>
    <property type="molecule type" value="Genomic_DNA"/>
</dbReference>
<dbReference type="InterPro" id="IPR029486">
    <property type="entry name" value="GH97_N"/>
</dbReference>
<dbReference type="GO" id="GO:0016798">
    <property type="term" value="F:hydrolase activity, acting on glycosyl bonds"/>
    <property type="evidence" value="ECO:0007669"/>
    <property type="project" value="UniProtKB-KW"/>
</dbReference>
<evidence type="ECO:0000256" key="1">
    <source>
        <dbReference type="SAM" id="SignalP"/>
    </source>
</evidence>
<dbReference type="Pfam" id="PF14509">
    <property type="entry name" value="GH97_C"/>
    <property type="match status" value="1"/>
</dbReference>
<feature type="chain" id="PRO_5046790970" evidence="1">
    <location>
        <begin position="30"/>
        <end position="693"/>
    </location>
</feature>
<evidence type="ECO:0000259" key="3">
    <source>
        <dbReference type="Pfam" id="PF14508"/>
    </source>
</evidence>
<evidence type="ECO:0000313" key="6">
    <source>
        <dbReference type="Proteomes" id="UP001589858"/>
    </source>
</evidence>
<dbReference type="Gene3D" id="2.70.98.10">
    <property type="match status" value="1"/>
</dbReference>
<feature type="signal peptide" evidence="1">
    <location>
        <begin position="1"/>
        <end position="29"/>
    </location>
</feature>
<comment type="caution">
    <text evidence="5">The sequence shown here is derived from an EMBL/GenBank/DDBJ whole genome shotgun (WGS) entry which is preliminary data.</text>
</comment>
<dbReference type="SUPFAM" id="SSF51445">
    <property type="entry name" value="(Trans)glycosidases"/>
    <property type="match status" value="1"/>
</dbReference>
<dbReference type="InterPro" id="IPR017853">
    <property type="entry name" value="GH"/>
</dbReference>
<dbReference type="Pfam" id="PF14508">
    <property type="entry name" value="GH97_N"/>
    <property type="match status" value="1"/>
</dbReference>
<protein>
    <submittedName>
        <fullName evidence="5">Glycoside hydrolase family 97 protein</fullName>
        <ecNumber evidence="5">3.2.1.-</ecNumber>
    </submittedName>
</protein>
<evidence type="ECO:0000259" key="4">
    <source>
        <dbReference type="Pfam" id="PF14509"/>
    </source>
</evidence>
<dbReference type="InterPro" id="IPR014718">
    <property type="entry name" value="GH-type_carb-bd"/>
</dbReference>
<dbReference type="InterPro" id="IPR029483">
    <property type="entry name" value="GH97_C"/>
</dbReference>